<protein>
    <submittedName>
        <fullName evidence="2">Uncharacterized protein</fullName>
    </submittedName>
</protein>
<keyword evidence="1" id="KW-1133">Transmembrane helix</keyword>
<accession>A0A329P0S8</accession>
<name>A0A329P0S8_9LACT</name>
<dbReference type="EMBL" id="QMHM01000013">
    <property type="protein sequence ID" value="RAV78432.1"/>
    <property type="molecule type" value="Genomic_DNA"/>
</dbReference>
<evidence type="ECO:0000313" key="3">
    <source>
        <dbReference type="Proteomes" id="UP000251923"/>
    </source>
</evidence>
<dbReference type="AlphaFoldDB" id="A0A329P0S8"/>
<organism evidence="2 3">
    <name type="scientific">Aerococcus urinae</name>
    <dbReference type="NCBI Taxonomy" id="1376"/>
    <lineage>
        <taxon>Bacteria</taxon>
        <taxon>Bacillati</taxon>
        <taxon>Bacillota</taxon>
        <taxon>Bacilli</taxon>
        <taxon>Lactobacillales</taxon>
        <taxon>Aerococcaceae</taxon>
        <taxon>Aerococcus</taxon>
    </lineage>
</organism>
<dbReference type="Proteomes" id="UP000251923">
    <property type="component" value="Unassembled WGS sequence"/>
</dbReference>
<comment type="caution">
    <text evidence="2">The sequence shown here is derived from an EMBL/GenBank/DDBJ whole genome shotgun (WGS) entry which is preliminary data.</text>
</comment>
<keyword evidence="1" id="KW-0472">Membrane</keyword>
<gene>
    <name evidence="2" type="ORF">DBT54_07245</name>
</gene>
<evidence type="ECO:0000256" key="1">
    <source>
        <dbReference type="SAM" id="Phobius"/>
    </source>
</evidence>
<evidence type="ECO:0000313" key="2">
    <source>
        <dbReference type="EMBL" id="RAV78432.1"/>
    </source>
</evidence>
<keyword evidence="1" id="KW-0812">Transmembrane</keyword>
<feature type="transmembrane region" description="Helical" evidence="1">
    <location>
        <begin position="6"/>
        <end position="32"/>
    </location>
</feature>
<reference evidence="2 3" key="1">
    <citation type="submission" date="2018-04" db="EMBL/GenBank/DDBJ databases">
        <title>Aerococcus urinae genomes.</title>
        <authorList>
            <person name="Hilt E."/>
            <person name="Gilbert N.M."/>
            <person name="Thomas-White K."/>
            <person name="Putonti C."/>
            <person name="Lewis A.L."/>
            <person name="Visck K.L."/>
            <person name="Wolfe A.J."/>
        </authorList>
    </citation>
    <scope>NUCLEOTIDE SEQUENCE [LARGE SCALE GENOMIC DNA]</scope>
    <source>
        <strain evidence="2 3">UMB7480</strain>
    </source>
</reference>
<sequence length="76" mass="9194">MFLILFFRLVFVVFFHIVYFFLVFCLIIKFFFIHFNFPFLLCLTFYNPKQSIKAPLLCKPQQIEALPCVTSDNTHY</sequence>
<proteinExistence type="predicted"/>